<reference evidence="3" key="1">
    <citation type="journal article" date="2021" name="Nat. Commun.">
        <title>Genetic determinants of endophytism in the Arabidopsis root mycobiome.</title>
        <authorList>
            <person name="Mesny F."/>
            <person name="Miyauchi S."/>
            <person name="Thiergart T."/>
            <person name="Pickel B."/>
            <person name="Atanasova L."/>
            <person name="Karlsson M."/>
            <person name="Huettel B."/>
            <person name="Barry K.W."/>
            <person name="Haridas S."/>
            <person name="Chen C."/>
            <person name="Bauer D."/>
            <person name="Andreopoulos W."/>
            <person name="Pangilinan J."/>
            <person name="LaButti K."/>
            <person name="Riley R."/>
            <person name="Lipzen A."/>
            <person name="Clum A."/>
            <person name="Drula E."/>
            <person name="Henrissat B."/>
            <person name="Kohler A."/>
            <person name="Grigoriev I.V."/>
            <person name="Martin F.M."/>
            <person name="Hacquard S."/>
        </authorList>
    </citation>
    <scope>NUCLEOTIDE SEQUENCE</scope>
    <source>
        <strain evidence="3">FSSC 5 MPI-SDFR-AT-0091</strain>
    </source>
</reference>
<proteinExistence type="predicted"/>
<dbReference type="OrthoDB" id="4491390at2759"/>
<dbReference type="GO" id="GO:0000981">
    <property type="term" value="F:DNA-binding transcription factor activity, RNA polymerase II-specific"/>
    <property type="evidence" value="ECO:0007669"/>
    <property type="project" value="InterPro"/>
</dbReference>
<evidence type="ECO:0000313" key="3">
    <source>
        <dbReference type="EMBL" id="KAH7231941.1"/>
    </source>
</evidence>
<dbReference type="InterPro" id="IPR036864">
    <property type="entry name" value="Zn2-C6_fun-type_DNA-bd_sf"/>
</dbReference>
<protein>
    <recommendedName>
        <fullName evidence="5">Zn(2)-C6 fungal-type domain-containing protein</fullName>
    </recommendedName>
</protein>
<dbReference type="SUPFAM" id="SSF57701">
    <property type="entry name" value="Zn2/Cys6 DNA-binding domain"/>
    <property type="match status" value="1"/>
</dbReference>
<dbReference type="EMBL" id="JAGTJS010000031">
    <property type="protein sequence ID" value="KAH7231941.1"/>
    <property type="molecule type" value="Genomic_DNA"/>
</dbReference>
<evidence type="ECO:0000256" key="1">
    <source>
        <dbReference type="ARBA" id="ARBA00023242"/>
    </source>
</evidence>
<dbReference type="InterPro" id="IPR021858">
    <property type="entry name" value="Fun_TF"/>
</dbReference>
<comment type="caution">
    <text evidence="3">The sequence shown here is derived from an EMBL/GenBank/DDBJ whole genome shotgun (WGS) entry which is preliminary data.</text>
</comment>
<keyword evidence="1" id="KW-0539">Nucleus</keyword>
<evidence type="ECO:0000313" key="4">
    <source>
        <dbReference type="Proteomes" id="UP000736672"/>
    </source>
</evidence>
<dbReference type="Proteomes" id="UP000736672">
    <property type="component" value="Unassembled WGS sequence"/>
</dbReference>
<evidence type="ECO:0008006" key="5">
    <source>
        <dbReference type="Google" id="ProtNLM"/>
    </source>
</evidence>
<sequence length="432" mass="47585">MVNRGKPSLGCFTCKDSRVECDLQKPSRKRCLRLTGRCPGYPSSWELVHRQQNTLAAQQVQARVDKQRRRRDYGDLNDVSPPQPPIGSPVTLCSVFKLYDDYFLNSGMGIFEALPVLGSGKHALCFSHALNAAALASGAGQLHQSGVLVRARQAYGDAILTLRRSMQDLTVGGDDSILASLFVLGFFEVLVQQLPRAQVQGTGVECHPHAKGALAMLRSRVQRGLDTQLDQNLFIFCRHVQIMDIFSKKADPASLKTEFEDPWIAWPRFCPVDPIVQTSVDLLAEVESTMGLNRSKTHIINVADQVRRVLGSLDLVVSQVWPDTSRHSSSPAYFNGLLRNHSATSAAIAKSLYLTVRLHLVDALLRSFDTQVHVAEADDDLLSQIPEWLLMEQEAGLRALWEEVMAALEPGGQAPGANKNAPGAGFRMFCLS</sequence>
<dbReference type="AlphaFoldDB" id="A0A9P9JSQ8"/>
<feature type="region of interest" description="Disordered" evidence="2">
    <location>
        <begin position="59"/>
        <end position="85"/>
    </location>
</feature>
<dbReference type="InterPro" id="IPR053175">
    <property type="entry name" value="DHMBA_Reg_Transcription_Factor"/>
</dbReference>
<dbReference type="Pfam" id="PF11951">
    <property type="entry name" value="Fungal_trans_2"/>
    <property type="match status" value="1"/>
</dbReference>
<name>A0A9P9JSQ8_FUSSL</name>
<accession>A0A9P9JSQ8</accession>
<dbReference type="GO" id="GO:0008270">
    <property type="term" value="F:zinc ion binding"/>
    <property type="evidence" value="ECO:0007669"/>
    <property type="project" value="InterPro"/>
</dbReference>
<evidence type="ECO:0000256" key="2">
    <source>
        <dbReference type="SAM" id="MobiDB-lite"/>
    </source>
</evidence>
<dbReference type="PANTHER" id="PTHR38791">
    <property type="entry name" value="ZN(II)2CYS6 TRANSCRIPTION FACTOR (EUROFUNG)-RELATED-RELATED"/>
    <property type="match status" value="1"/>
</dbReference>
<organism evidence="3 4">
    <name type="scientific">Fusarium solani</name>
    <name type="common">Filamentous fungus</name>
    <dbReference type="NCBI Taxonomy" id="169388"/>
    <lineage>
        <taxon>Eukaryota</taxon>
        <taxon>Fungi</taxon>
        <taxon>Dikarya</taxon>
        <taxon>Ascomycota</taxon>
        <taxon>Pezizomycotina</taxon>
        <taxon>Sordariomycetes</taxon>
        <taxon>Hypocreomycetidae</taxon>
        <taxon>Hypocreales</taxon>
        <taxon>Nectriaceae</taxon>
        <taxon>Fusarium</taxon>
        <taxon>Fusarium solani species complex</taxon>
    </lineage>
</organism>
<keyword evidence="4" id="KW-1185">Reference proteome</keyword>
<gene>
    <name evidence="3" type="ORF">B0J15DRAFT_574673</name>
</gene>